<dbReference type="RefSeq" id="XP_031027775.1">
    <property type="nucleotide sequence ID" value="XM_031166224.1"/>
</dbReference>
<dbReference type="GO" id="GO:0051026">
    <property type="term" value="P:chiasma assembly"/>
    <property type="evidence" value="ECO:0007669"/>
    <property type="project" value="TreeGrafter"/>
</dbReference>
<dbReference type="Gene3D" id="3.40.50.300">
    <property type="entry name" value="P-loop containing nucleotide triphosphate hydrolases"/>
    <property type="match status" value="1"/>
</dbReference>
<feature type="compositionally biased region" description="Polar residues" evidence="12">
    <location>
        <begin position="39"/>
        <end position="67"/>
    </location>
</feature>
<dbReference type="InterPro" id="IPR045076">
    <property type="entry name" value="MutS"/>
</dbReference>
<evidence type="ECO:0000256" key="9">
    <source>
        <dbReference type="ARBA" id="ARBA00023254"/>
    </source>
</evidence>
<dbReference type="EMBL" id="QEAO01000001">
    <property type="protein sequence ID" value="TPX38060.1"/>
    <property type="molecule type" value="Genomic_DNA"/>
</dbReference>
<evidence type="ECO:0000256" key="2">
    <source>
        <dbReference type="ARBA" id="ARBA00004286"/>
    </source>
</evidence>
<keyword evidence="6" id="KW-0067">ATP-binding</keyword>
<evidence type="ECO:0000256" key="11">
    <source>
        <dbReference type="ARBA" id="ARBA00077470"/>
    </source>
</evidence>
<dbReference type="Pfam" id="PF00488">
    <property type="entry name" value="MutS_V"/>
    <property type="match status" value="1"/>
</dbReference>
<dbReference type="GO" id="GO:0006298">
    <property type="term" value="P:mismatch repair"/>
    <property type="evidence" value="ECO:0007669"/>
    <property type="project" value="InterPro"/>
</dbReference>
<evidence type="ECO:0000256" key="7">
    <source>
        <dbReference type="ARBA" id="ARBA00023125"/>
    </source>
</evidence>
<dbReference type="AlphaFoldDB" id="A0A507C8Z6"/>
<dbReference type="InterPro" id="IPR000432">
    <property type="entry name" value="DNA_mismatch_repair_MutS_C"/>
</dbReference>
<keyword evidence="4" id="KW-0158">Chromosome</keyword>
<accession>A0A507C8Z6</accession>
<dbReference type="SMART" id="SM00534">
    <property type="entry name" value="MUTSac"/>
    <property type="match status" value="1"/>
</dbReference>
<dbReference type="InterPro" id="IPR036187">
    <property type="entry name" value="DNA_mismatch_repair_MutS_sf"/>
</dbReference>
<evidence type="ECO:0000256" key="4">
    <source>
        <dbReference type="ARBA" id="ARBA00022454"/>
    </source>
</evidence>
<keyword evidence="7" id="KW-0238">DNA-binding</keyword>
<comment type="similarity">
    <text evidence="3">Belongs to the DNA mismatch repair MutS family.</text>
</comment>
<comment type="subcellular location">
    <subcellularLocation>
        <location evidence="2">Chromosome</location>
    </subcellularLocation>
    <subcellularLocation>
        <location evidence="1">Nucleus</location>
    </subcellularLocation>
</comment>
<reference evidence="14 15" key="1">
    <citation type="journal article" date="2019" name="Sci. Rep.">
        <title>Comparative genomics of chytrid fungi reveal insights into the obligate biotrophic and pathogenic lifestyle of Synchytrium endobioticum.</title>
        <authorList>
            <person name="van de Vossenberg B.T.L.H."/>
            <person name="Warris S."/>
            <person name="Nguyen H.D.T."/>
            <person name="van Gent-Pelzer M.P.E."/>
            <person name="Joly D.L."/>
            <person name="van de Geest H.C."/>
            <person name="Bonants P.J.M."/>
            <person name="Smith D.S."/>
            <person name="Levesque C.A."/>
            <person name="van der Lee T.A.J."/>
        </authorList>
    </citation>
    <scope>NUCLEOTIDE SEQUENCE [LARGE SCALE GENOMIC DNA]</scope>
    <source>
        <strain evidence="14 15">JEL517</strain>
    </source>
</reference>
<dbReference type="CDD" id="cd03281">
    <property type="entry name" value="ABC_MSH5_euk"/>
    <property type="match status" value="1"/>
</dbReference>
<dbReference type="Proteomes" id="UP000319731">
    <property type="component" value="Unassembled WGS sequence"/>
</dbReference>
<evidence type="ECO:0000256" key="5">
    <source>
        <dbReference type="ARBA" id="ARBA00022741"/>
    </source>
</evidence>
<feature type="compositionally biased region" description="Basic and acidic residues" evidence="12">
    <location>
        <begin position="200"/>
        <end position="209"/>
    </location>
</feature>
<dbReference type="InterPro" id="IPR007696">
    <property type="entry name" value="DNA_mismatch_repair_MutS_core"/>
</dbReference>
<dbReference type="GO" id="GO:0005634">
    <property type="term" value="C:nucleus"/>
    <property type="evidence" value="ECO:0007669"/>
    <property type="project" value="UniProtKB-SubCell"/>
</dbReference>
<dbReference type="GeneID" id="42001521"/>
<dbReference type="PANTHER" id="PTHR11361:SF20">
    <property type="entry name" value="MUTS PROTEIN HOMOLOG 5"/>
    <property type="match status" value="1"/>
</dbReference>
<evidence type="ECO:0000256" key="1">
    <source>
        <dbReference type="ARBA" id="ARBA00004123"/>
    </source>
</evidence>
<dbReference type="GO" id="GO:0005524">
    <property type="term" value="F:ATP binding"/>
    <property type="evidence" value="ECO:0007669"/>
    <property type="project" value="UniProtKB-UniRule"/>
</dbReference>
<feature type="domain" description="DNA mismatch repair proteins mutS family" evidence="13">
    <location>
        <begin position="1006"/>
        <end position="1022"/>
    </location>
</feature>
<name>A0A507C8Z6_9FUNG</name>
<evidence type="ECO:0000256" key="6">
    <source>
        <dbReference type="ARBA" id="ARBA00022840"/>
    </source>
</evidence>
<feature type="region of interest" description="Disordered" evidence="12">
    <location>
        <begin position="133"/>
        <end position="249"/>
    </location>
</feature>
<keyword evidence="15" id="KW-1185">Reference proteome</keyword>
<dbReference type="GO" id="GO:0030983">
    <property type="term" value="F:mismatched DNA binding"/>
    <property type="evidence" value="ECO:0007669"/>
    <property type="project" value="UniProtKB-UniRule"/>
</dbReference>
<evidence type="ECO:0000256" key="10">
    <source>
        <dbReference type="ARBA" id="ARBA00073549"/>
    </source>
</evidence>
<dbReference type="OrthoDB" id="29596at2759"/>
<organism evidence="14 15">
    <name type="scientific">Synchytrium microbalum</name>
    <dbReference type="NCBI Taxonomy" id="1806994"/>
    <lineage>
        <taxon>Eukaryota</taxon>
        <taxon>Fungi</taxon>
        <taxon>Fungi incertae sedis</taxon>
        <taxon>Chytridiomycota</taxon>
        <taxon>Chytridiomycota incertae sedis</taxon>
        <taxon>Chytridiomycetes</taxon>
        <taxon>Synchytriales</taxon>
        <taxon>Synchytriaceae</taxon>
        <taxon>Synchytrium</taxon>
    </lineage>
</organism>
<comment type="caution">
    <text evidence="14">The sequence shown here is derived from an EMBL/GenBank/DDBJ whole genome shotgun (WGS) entry which is preliminary data.</text>
</comment>
<dbReference type="SUPFAM" id="SSF52540">
    <property type="entry name" value="P-loop containing nucleoside triphosphate hydrolases"/>
    <property type="match status" value="1"/>
</dbReference>
<dbReference type="SUPFAM" id="SSF48334">
    <property type="entry name" value="DNA repair protein MutS, domain III"/>
    <property type="match status" value="1"/>
</dbReference>
<feature type="compositionally biased region" description="Low complexity" evidence="12">
    <location>
        <begin position="182"/>
        <end position="196"/>
    </location>
</feature>
<feature type="region of interest" description="Disordered" evidence="12">
    <location>
        <begin position="18"/>
        <end position="70"/>
    </location>
</feature>
<sequence>MDEIIIEDDWLNDDVFKAGNQAPHQPLRNELETNPPTPVNQAHLQTTPYISPTKPASSKHNVTTPKSTLGLRPSTLRIKKPFKPPTPAPHINMMAVDVDDDIEDFSQQNNHETHGGSSSNAALVDSDSANLNSKKCDDVTFNTSVNRDTNSQNMDVASKDEADRRYSTSPMGHPQVQDGTIKTPSSTTHTPHSKPSAASIERRLRKDQVKASLASLPRVGVHSSPKPSNDDYMNVQQQHASPTPAPKSYKRVIADEDDIQFTAYELKETKQTSVASSRSGSKASSVGRRQSPQQQLQQSQESNKRREVVRPVIKRVRFDDHVQANEFEAPDVEDEEDIGDDDATKTDGLGLSESEMENDDEDQRIVMAISSRGRKVGCAFFDDRTHQLYVMEDVEEDEAFTMTTLLKLQVNPSVILMSSRTEEAFYDVVRDGTHETIFRPGPDFAIKTARNRLLSLRALASPSRHLISGMSTKRAEMALYLESVLDTVCENMISSAGALIAWLSQGGMREGDDEMSDFSVEKIEQFKLNNFMRLNTDAFSSLGIFSEELHPSMRSRRSREGLSLFDIMDTTRTAVGRALLKTWFLRPSLDLHILEERQEAIAYFVRPDLYHISDTFKSCLKQINNIPRVIHRMKSRLSLKEWESVVKFSLSSIKIKRLVLECGVRAIPVFERVGEAINESDLKESGRFVTNVIDFDESPGEGHVSVKQGIDEALDEMKRTYAGMGHLLTQAVVRVAATIPTEFATSLNVVYFPQLGFLTTIPKRPEMQQPDDFLIEGLEFQFSTANTVFYKSEEMFGLDETLGDVHSNIVGRKVIDKNRLAILLIAAVSAVDRENEIIQQLQESALGFSEAMLRASSALAELDWQGLSFALIAMSDAARRYNYKRPTMTEENRLDIVRGRHPLQELCVDAFVPNSTHLCSPGQGTRCVLLTGANFSGKSIHLKQIALITYMAHIGSFVPADDAIVGLTDRIMTRIQTRESVSKIQSAFLIDLQQVALMIRYATARSLLIIDEFGKGTVSKDGVGLFCSALDSFMAKRDLCPKVVAATHFHEIFAHQLLESLDDPILFTCAMEIIEADAKRAPGVTFLYRVIPGQASKSLGAHCARLAGIPDHVVERGIRASSLLAEGGALVDLPPRDMGKERAEARDKAVNDLSDVASKFDCLQGDLSELFEQVDFVSDLL</sequence>
<dbReference type="GO" id="GO:0140664">
    <property type="term" value="F:ATP-dependent DNA damage sensor activity"/>
    <property type="evidence" value="ECO:0007669"/>
    <property type="project" value="InterPro"/>
</dbReference>
<dbReference type="InterPro" id="IPR027417">
    <property type="entry name" value="P-loop_NTPase"/>
</dbReference>
<dbReference type="SMART" id="SM00533">
    <property type="entry name" value="MUTSd"/>
    <property type="match status" value="1"/>
</dbReference>
<feature type="compositionally biased region" description="Basic and acidic residues" evidence="12">
    <location>
        <begin position="157"/>
        <end position="166"/>
    </location>
</feature>
<protein>
    <recommendedName>
        <fullName evidence="10">DNA mismatch repair protein MSH5</fullName>
    </recommendedName>
    <alternativeName>
        <fullName evidence="11">MutS protein homolog 5</fullName>
    </alternativeName>
</protein>
<dbReference type="Pfam" id="PF05192">
    <property type="entry name" value="MutS_III"/>
    <property type="match status" value="1"/>
</dbReference>
<evidence type="ECO:0000259" key="13">
    <source>
        <dbReference type="PROSITE" id="PS00486"/>
    </source>
</evidence>
<evidence type="ECO:0000256" key="12">
    <source>
        <dbReference type="SAM" id="MobiDB-lite"/>
    </source>
</evidence>
<evidence type="ECO:0000256" key="8">
    <source>
        <dbReference type="ARBA" id="ARBA00023242"/>
    </source>
</evidence>
<feature type="region of interest" description="Disordered" evidence="12">
    <location>
        <begin position="324"/>
        <end position="361"/>
    </location>
</feature>
<feature type="compositionally biased region" description="Acidic residues" evidence="12">
    <location>
        <begin position="328"/>
        <end position="341"/>
    </location>
</feature>
<feature type="region of interest" description="Disordered" evidence="12">
    <location>
        <begin position="269"/>
        <end position="308"/>
    </location>
</feature>
<evidence type="ECO:0000313" key="14">
    <source>
        <dbReference type="EMBL" id="TPX38060.1"/>
    </source>
</evidence>
<dbReference type="Gene3D" id="1.10.1420.10">
    <property type="match status" value="1"/>
</dbReference>
<keyword evidence="9" id="KW-0469">Meiosis</keyword>
<evidence type="ECO:0000313" key="15">
    <source>
        <dbReference type="Proteomes" id="UP000319731"/>
    </source>
</evidence>
<proteinExistence type="inferred from homology"/>
<dbReference type="FunFam" id="3.40.50.300:FF:001067">
    <property type="entry name" value="DNA mismatch repair protein MSH5"/>
    <property type="match status" value="1"/>
</dbReference>
<dbReference type="GO" id="GO:0005694">
    <property type="term" value="C:chromosome"/>
    <property type="evidence" value="ECO:0007669"/>
    <property type="project" value="UniProtKB-SubCell"/>
</dbReference>
<evidence type="ECO:0000256" key="3">
    <source>
        <dbReference type="ARBA" id="ARBA00006271"/>
    </source>
</evidence>
<dbReference type="PROSITE" id="PS00486">
    <property type="entry name" value="DNA_MISMATCH_REPAIR_2"/>
    <property type="match status" value="1"/>
</dbReference>
<keyword evidence="5" id="KW-0547">Nucleotide-binding</keyword>
<keyword evidence="8" id="KW-0539">Nucleus</keyword>
<dbReference type="PANTHER" id="PTHR11361">
    <property type="entry name" value="DNA MISMATCH REPAIR PROTEIN MUTS FAMILY MEMBER"/>
    <property type="match status" value="1"/>
</dbReference>
<feature type="compositionally biased region" description="Polar residues" evidence="12">
    <location>
        <begin position="140"/>
        <end position="155"/>
    </location>
</feature>
<feature type="compositionally biased region" description="Low complexity" evidence="12">
    <location>
        <begin position="273"/>
        <end position="301"/>
    </location>
</feature>
<gene>
    <name evidence="14" type="ORF">SmJEL517_g00294</name>
</gene>
<dbReference type="STRING" id="1806994.A0A507C8Z6"/>